<dbReference type="RefSeq" id="XP_042994042.1">
    <property type="nucleotide sequence ID" value="XM_043138108.1"/>
</dbReference>
<dbReference type="EMBL" id="CP072753">
    <property type="protein sequence ID" value="QUC16369.1"/>
    <property type="molecule type" value="Genomic_DNA"/>
</dbReference>
<evidence type="ECO:0000313" key="4">
    <source>
        <dbReference type="Proteomes" id="UP000027002"/>
    </source>
</evidence>
<proteinExistence type="predicted"/>
<dbReference type="STRING" id="1159556.A0A063BW27"/>
<evidence type="ECO:0000313" key="2">
    <source>
        <dbReference type="EMBL" id="GAO13406.1"/>
    </source>
</evidence>
<feature type="compositionally biased region" description="Gly residues" evidence="1">
    <location>
        <begin position="76"/>
        <end position="86"/>
    </location>
</feature>
<feature type="region of interest" description="Disordered" evidence="1">
    <location>
        <begin position="76"/>
        <end position="123"/>
    </location>
</feature>
<dbReference type="GeneID" id="66061388"/>
<evidence type="ECO:0000256" key="1">
    <source>
        <dbReference type="SAM" id="MobiDB-lite"/>
    </source>
</evidence>
<reference evidence="3" key="3">
    <citation type="submission" date="2020-03" db="EMBL/GenBank/DDBJ databases">
        <title>A mixture of massive structural variations and highly conserved coding sequences in Ustilaginoidea virens genome.</title>
        <authorList>
            <person name="Zhang K."/>
            <person name="Zhao Z."/>
            <person name="Zhang Z."/>
            <person name="Li Y."/>
            <person name="Hsiang T."/>
            <person name="Sun W."/>
        </authorList>
    </citation>
    <scope>NUCLEOTIDE SEQUENCE</scope>
    <source>
        <strain evidence="3">UV-8b</strain>
    </source>
</reference>
<protein>
    <submittedName>
        <fullName evidence="2">Uncharacterized protein</fullName>
    </submittedName>
</protein>
<evidence type="ECO:0000313" key="5">
    <source>
        <dbReference type="Proteomes" id="UP000054053"/>
    </source>
</evidence>
<gene>
    <name evidence="3" type="ORF">UV8b_00610</name>
    <name evidence="2" type="ORF">UVI_02014130</name>
</gene>
<dbReference type="KEGG" id="uvi:66061388"/>
<sequence length="123" mass="12948">MGSSQSHAGTDAKDKSLYRKYQDAKGPKPIKDEDILKYTGKTRDQLHAWADETPGVGRNQLAGKLALGPASGLGGAAAAAGYGGWGTDAEPRGPSRGMKFPPGRDGGEEEQQESLRGVVKPKR</sequence>
<dbReference type="HOGENOM" id="CLU_160126_0_0_1"/>
<dbReference type="AlphaFoldDB" id="A0A063BW27"/>
<keyword evidence="4" id="KW-1185">Reference proteome</keyword>
<name>A0A063BW27_USTVR</name>
<dbReference type="Proteomes" id="UP000054053">
    <property type="component" value="Unassembled WGS sequence"/>
</dbReference>
<dbReference type="EMBL" id="BBTG02000005">
    <property type="protein sequence ID" value="GAO13406.1"/>
    <property type="molecule type" value="Genomic_DNA"/>
</dbReference>
<dbReference type="Proteomes" id="UP000027002">
    <property type="component" value="Chromosome 1"/>
</dbReference>
<dbReference type="OrthoDB" id="4837859at2759"/>
<organism evidence="2 5">
    <name type="scientific">Ustilaginoidea virens</name>
    <name type="common">Rice false smut fungus</name>
    <name type="synonym">Villosiclava virens</name>
    <dbReference type="NCBI Taxonomy" id="1159556"/>
    <lineage>
        <taxon>Eukaryota</taxon>
        <taxon>Fungi</taxon>
        <taxon>Dikarya</taxon>
        <taxon>Ascomycota</taxon>
        <taxon>Pezizomycotina</taxon>
        <taxon>Sordariomycetes</taxon>
        <taxon>Hypocreomycetidae</taxon>
        <taxon>Hypocreales</taxon>
        <taxon>Clavicipitaceae</taxon>
        <taxon>Ustilaginoidea</taxon>
    </lineage>
</organism>
<reference evidence="2" key="1">
    <citation type="journal article" date="2016" name="Genome Announc.">
        <title>Genome Sequence of Ustilaginoidea virens IPU010, a Rice Pathogenic Fungus Causing False Smut.</title>
        <authorList>
            <person name="Kumagai T."/>
            <person name="Ishii T."/>
            <person name="Terai G."/>
            <person name="Umemura M."/>
            <person name="Machida M."/>
            <person name="Asai K."/>
        </authorList>
    </citation>
    <scope>NUCLEOTIDE SEQUENCE [LARGE SCALE GENOMIC DNA]</scope>
    <source>
        <strain evidence="2">IPU010</strain>
    </source>
</reference>
<reference evidence="5" key="2">
    <citation type="journal article" date="2016" name="Genome Announc.">
        <title>Genome sequence of Ustilaginoidea virens IPU010, a rice pathogenic fungus causing false smut.</title>
        <authorList>
            <person name="Kumagai T."/>
            <person name="Ishii T."/>
            <person name="Terai G."/>
            <person name="Umemura M."/>
            <person name="Machida M."/>
            <person name="Asai K."/>
        </authorList>
    </citation>
    <scope>NUCLEOTIDE SEQUENCE [LARGE SCALE GENOMIC DNA]</scope>
    <source>
        <strain evidence="5">IPU010</strain>
    </source>
</reference>
<accession>A0A063BW27</accession>
<evidence type="ECO:0000313" key="3">
    <source>
        <dbReference type="EMBL" id="QUC16369.1"/>
    </source>
</evidence>
<feature type="region of interest" description="Disordered" evidence="1">
    <location>
        <begin position="1"/>
        <end position="32"/>
    </location>
</feature>
<feature type="compositionally biased region" description="Basic and acidic residues" evidence="1">
    <location>
        <begin position="10"/>
        <end position="32"/>
    </location>
</feature>